<protein>
    <submittedName>
        <fullName evidence="1">Uncharacterized protein</fullName>
    </submittedName>
</protein>
<dbReference type="AlphaFoldDB" id="A0A943A434"/>
<proteinExistence type="predicted"/>
<name>A0A943A434_VEIPA</name>
<organism evidence="1 2">
    <name type="scientific">Veillonella parvula</name>
    <name type="common">Staphylococcus parvulus</name>
    <dbReference type="NCBI Taxonomy" id="29466"/>
    <lineage>
        <taxon>Bacteria</taxon>
        <taxon>Bacillati</taxon>
        <taxon>Bacillota</taxon>
        <taxon>Negativicutes</taxon>
        <taxon>Veillonellales</taxon>
        <taxon>Veillonellaceae</taxon>
        <taxon>Veillonella</taxon>
    </lineage>
</organism>
<dbReference type="Proteomes" id="UP000778864">
    <property type="component" value="Unassembled WGS sequence"/>
</dbReference>
<evidence type="ECO:0000313" key="1">
    <source>
        <dbReference type="EMBL" id="MBS4893742.1"/>
    </source>
</evidence>
<gene>
    <name evidence="1" type="ORF">KHZ90_08205</name>
</gene>
<comment type="caution">
    <text evidence="1">The sequence shown here is derived from an EMBL/GenBank/DDBJ whole genome shotgun (WGS) entry which is preliminary data.</text>
</comment>
<dbReference type="RefSeq" id="WP_278467959.1">
    <property type="nucleotide sequence ID" value="NZ_JAGZMU010000005.1"/>
</dbReference>
<accession>A0A943A434</accession>
<evidence type="ECO:0000313" key="2">
    <source>
        <dbReference type="Proteomes" id="UP000778864"/>
    </source>
</evidence>
<sequence>MKNFSCNKCGSVDVFIKENGNQKVLYCSDCCTWLKWVSKRELPIVEEYINRNKVENEIEEDMTQKNS</sequence>
<reference evidence="1" key="1">
    <citation type="submission" date="2021-02" db="EMBL/GenBank/DDBJ databases">
        <title>Infant gut strain persistence is associated with maternal origin, phylogeny, and functional potential including surface adhesion and iron acquisition.</title>
        <authorList>
            <person name="Lou Y.C."/>
        </authorList>
    </citation>
    <scope>NUCLEOTIDE SEQUENCE</scope>
    <source>
        <strain evidence="1">L3_108_031G1_dasL3_108_031G1_concoct_20</strain>
    </source>
</reference>
<dbReference type="EMBL" id="JAGZMU010000005">
    <property type="protein sequence ID" value="MBS4893742.1"/>
    <property type="molecule type" value="Genomic_DNA"/>
</dbReference>